<dbReference type="AlphaFoldDB" id="A0A6I4INE1"/>
<reference evidence="3 4" key="1">
    <citation type="submission" date="2020-12" db="EMBL/GenBank/DDBJ databases">
        <title>HMF7856_wgs.fasta genome submission.</title>
        <authorList>
            <person name="Kang H."/>
            <person name="Kim H."/>
            <person name="Joh K."/>
        </authorList>
    </citation>
    <scope>NUCLEOTIDE SEQUENCE [LARGE SCALE GENOMIC DNA]</scope>
    <source>
        <strain evidence="3 4">HMF7856</strain>
    </source>
</reference>
<evidence type="ECO:0000256" key="1">
    <source>
        <dbReference type="ARBA" id="ARBA00022763"/>
    </source>
</evidence>
<dbReference type="InterPro" id="IPR036217">
    <property type="entry name" value="MethylDNA_cys_MeTrfase_DNAb"/>
</dbReference>
<dbReference type="InterPro" id="IPR036388">
    <property type="entry name" value="WH-like_DNA-bd_sf"/>
</dbReference>
<evidence type="ECO:0000259" key="2">
    <source>
        <dbReference type="Pfam" id="PF01035"/>
    </source>
</evidence>
<sequence>MAYDKFFEHIYEVTRQIPEGRVTSYGAIGKVLGAGNLSRMVGRAMGECGKAHPPVPYYRVVNSTGVLTGDPSAAHRRQELLEAEGIVIKNNKVQDFKKVFWDPAKELDY</sequence>
<dbReference type="KEGG" id="mgik:GO620_016500"/>
<feature type="domain" description="Methylated-DNA-[protein]-cysteine S-methyltransferase DNA binding" evidence="2">
    <location>
        <begin position="6"/>
        <end position="86"/>
    </location>
</feature>
<dbReference type="RefSeq" id="WP_157524969.1">
    <property type="nucleotide sequence ID" value="NZ_CP066775.1"/>
</dbReference>
<dbReference type="PANTHER" id="PTHR42942">
    <property type="entry name" value="6-O-METHYLGUANINE DNA METHYLTRANSFERASE"/>
    <property type="match status" value="1"/>
</dbReference>
<dbReference type="SUPFAM" id="SSF46767">
    <property type="entry name" value="Methylated DNA-protein cysteine methyltransferase, C-terminal domain"/>
    <property type="match status" value="1"/>
</dbReference>
<keyword evidence="1" id="KW-0227">DNA damage</keyword>
<evidence type="ECO:0000313" key="3">
    <source>
        <dbReference type="EMBL" id="QQL49747.1"/>
    </source>
</evidence>
<organism evidence="3 4">
    <name type="scientific">Mucilaginibacter ginkgonis</name>
    <dbReference type="NCBI Taxonomy" id="2682091"/>
    <lineage>
        <taxon>Bacteria</taxon>
        <taxon>Pseudomonadati</taxon>
        <taxon>Bacteroidota</taxon>
        <taxon>Sphingobacteriia</taxon>
        <taxon>Sphingobacteriales</taxon>
        <taxon>Sphingobacteriaceae</taxon>
        <taxon>Mucilaginibacter</taxon>
    </lineage>
</organism>
<dbReference type="Proteomes" id="UP000429232">
    <property type="component" value="Chromosome"/>
</dbReference>
<protein>
    <submittedName>
        <fullName evidence="3">MGMT family protein</fullName>
    </submittedName>
</protein>
<keyword evidence="4" id="KW-1185">Reference proteome</keyword>
<name>A0A6I4INE1_9SPHI</name>
<dbReference type="GO" id="GO:0003824">
    <property type="term" value="F:catalytic activity"/>
    <property type="evidence" value="ECO:0007669"/>
    <property type="project" value="InterPro"/>
</dbReference>
<proteinExistence type="predicted"/>
<dbReference type="Pfam" id="PF01035">
    <property type="entry name" value="DNA_binding_1"/>
    <property type="match status" value="1"/>
</dbReference>
<accession>A0A6I4INE1</accession>
<dbReference type="Gene3D" id="1.10.10.10">
    <property type="entry name" value="Winged helix-like DNA-binding domain superfamily/Winged helix DNA-binding domain"/>
    <property type="match status" value="1"/>
</dbReference>
<dbReference type="GO" id="GO:0006281">
    <property type="term" value="P:DNA repair"/>
    <property type="evidence" value="ECO:0007669"/>
    <property type="project" value="InterPro"/>
</dbReference>
<dbReference type="InterPro" id="IPR014048">
    <property type="entry name" value="MethylDNA_cys_MeTrfase_DNA-bd"/>
</dbReference>
<evidence type="ECO:0000313" key="4">
    <source>
        <dbReference type="Proteomes" id="UP000429232"/>
    </source>
</evidence>
<dbReference type="EMBL" id="CP066775">
    <property type="protein sequence ID" value="QQL49747.1"/>
    <property type="molecule type" value="Genomic_DNA"/>
</dbReference>
<dbReference type="PANTHER" id="PTHR42942:SF1">
    <property type="entry name" value="ALKYLTRANSFERASE-LIKE PROTEIN 1"/>
    <property type="match status" value="1"/>
</dbReference>
<dbReference type="InterPro" id="IPR052520">
    <property type="entry name" value="ATL_DNA_repair"/>
</dbReference>
<dbReference type="CDD" id="cd06445">
    <property type="entry name" value="ATase"/>
    <property type="match status" value="1"/>
</dbReference>
<gene>
    <name evidence="3" type="ORF">GO620_016500</name>
</gene>